<evidence type="ECO:0000313" key="2">
    <source>
        <dbReference type="EMBL" id="GAA4931061.1"/>
    </source>
</evidence>
<dbReference type="EMBL" id="BAABIK010000003">
    <property type="protein sequence ID" value="GAA4931061.1"/>
    <property type="molecule type" value="Genomic_DNA"/>
</dbReference>
<sequence length="106" mass="11129">MSGPTPLPGPGSVVDGTGLVCVVLLIRLRDRIAERPAGSVVHVITTDPAAPLDLPAWCHLTGHTYLGTAEAHGDAVVHAVRVSADPRATCADRPWHSADSQRPEQL</sequence>
<name>A0ABP9GAG5_9ACTN</name>
<dbReference type="RefSeq" id="WP_345555562.1">
    <property type="nucleotide sequence ID" value="NZ_BAABIK010000003.1"/>
</dbReference>
<evidence type="ECO:0000313" key="3">
    <source>
        <dbReference type="Proteomes" id="UP001499993"/>
    </source>
</evidence>
<organism evidence="2 3">
    <name type="scientific">Streptomonospora halophila</name>
    <dbReference type="NCBI Taxonomy" id="427369"/>
    <lineage>
        <taxon>Bacteria</taxon>
        <taxon>Bacillati</taxon>
        <taxon>Actinomycetota</taxon>
        <taxon>Actinomycetes</taxon>
        <taxon>Streptosporangiales</taxon>
        <taxon>Nocardiopsidaceae</taxon>
        <taxon>Streptomonospora</taxon>
    </lineage>
</organism>
<gene>
    <name evidence="2" type="ORF">GCM10023224_08660</name>
</gene>
<keyword evidence="3" id="KW-1185">Reference proteome</keyword>
<dbReference type="InterPro" id="IPR036868">
    <property type="entry name" value="TusA-like_sf"/>
</dbReference>
<dbReference type="Gene3D" id="3.30.110.40">
    <property type="entry name" value="TusA-like domain"/>
    <property type="match status" value="1"/>
</dbReference>
<feature type="domain" description="UPF0033" evidence="1">
    <location>
        <begin position="14"/>
        <end position="77"/>
    </location>
</feature>
<comment type="caution">
    <text evidence="2">The sequence shown here is derived from an EMBL/GenBank/DDBJ whole genome shotgun (WGS) entry which is preliminary data.</text>
</comment>
<dbReference type="InterPro" id="IPR001455">
    <property type="entry name" value="TusA-like"/>
</dbReference>
<accession>A0ABP9GAG5</accession>
<evidence type="ECO:0000259" key="1">
    <source>
        <dbReference type="Pfam" id="PF01206"/>
    </source>
</evidence>
<dbReference type="Pfam" id="PF01206">
    <property type="entry name" value="TusA"/>
    <property type="match status" value="1"/>
</dbReference>
<dbReference type="CDD" id="cd00291">
    <property type="entry name" value="SirA_YedF_YeeD"/>
    <property type="match status" value="1"/>
</dbReference>
<protein>
    <recommendedName>
        <fullName evidence="1">UPF0033 domain-containing protein</fullName>
    </recommendedName>
</protein>
<reference evidence="3" key="1">
    <citation type="journal article" date="2019" name="Int. J. Syst. Evol. Microbiol.">
        <title>The Global Catalogue of Microorganisms (GCM) 10K type strain sequencing project: providing services to taxonomists for standard genome sequencing and annotation.</title>
        <authorList>
            <consortium name="The Broad Institute Genomics Platform"/>
            <consortium name="The Broad Institute Genome Sequencing Center for Infectious Disease"/>
            <person name="Wu L."/>
            <person name="Ma J."/>
        </authorList>
    </citation>
    <scope>NUCLEOTIDE SEQUENCE [LARGE SCALE GENOMIC DNA]</scope>
    <source>
        <strain evidence="3">JCM 18123</strain>
    </source>
</reference>
<dbReference type="Proteomes" id="UP001499993">
    <property type="component" value="Unassembled WGS sequence"/>
</dbReference>
<proteinExistence type="predicted"/>
<dbReference type="SUPFAM" id="SSF64307">
    <property type="entry name" value="SirA-like"/>
    <property type="match status" value="1"/>
</dbReference>